<evidence type="ECO:0000313" key="2">
    <source>
        <dbReference type="Proteomes" id="UP000317977"/>
    </source>
</evidence>
<proteinExistence type="predicted"/>
<comment type="caution">
    <text evidence="1">The sequence shown here is derived from an EMBL/GenBank/DDBJ whole genome shotgun (WGS) entry which is preliminary data.</text>
</comment>
<sequence>MQRSGDGAVFGEINVNSRRQLIPDVIRLKTRPTTAGVFHKHAPETRTRNDNCTTTNGFALP</sequence>
<accession>A0A5C6EQH7</accession>
<dbReference type="AlphaFoldDB" id="A0A5C6EQH7"/>
<dbReference type="EMBL" id="SJPX01000003">
    <property type="protein sequence ID" value="TWU52033.1"/>
    <property type="molecule type" value="Genomic_DNA"/>
</dbReference>
<organism evidence="1 2">
    <name type="scientific">Rubripirellula reticaptiva</name>
    <dbReference type="NCBI Taxonomy" id="2528013"/>
    <lineage>
        <taxon>Bacteria</taxon>
        <taxon>Pseudomonadati</taxon>
        <taxon>Planctomycetota</taxon>
        <taxon>Planctomycetia</taxon>
        <taxon>Pirellulales</taxon>
        <taxon>Pirellulaceae</taxon>
        <taxon>Rubripirellula</taxon>
    </lineage>
</organism>
<keyword evidence="2" id="KW-1185">Reference proteome</keyword>
<protein>
    <submittedName>
        <fullName evidence="1">Uncharacterized protein</fullName>
    </submittedName>
</protein>
<evidence type="ECO:0000313" key="1">
    <source>
        <dbReference type="EMBL" id="TWU52033.1"/>
    </source>
</evidence>
<dbReference type="Proteomes" id="UP000317977">
    <property type="component" value="Unassembled WGS sequence"/>
</dbReference>
<gene>
    <name evidence="1" type="ORF">Poly59_36300</name>
</gene>
<name>A0A5C6EQH7_9BACT</name>
<reference evidence="1 2" key="1">
    <citation type="submission" date="2019-02" db="EMBL/GenBank/DDBJ databases">
        <title>Deep-cultivation of Planctomycetes and their phenomic and genomic characterization uncovers novel biology.</title>
        <authorList>
            <person name="Wiegand S."/>
            <person name="Jogler M."/>
            <person name="Boedeker C."/>
            <person name="Pinto D."/>
            <person name="Vollmers J."/>
            <person name="Rivas-Marin E."/>
            <person name="Kohn T."/>
            <person name="Peeters S.H."/>
            <person name="Heuer A."/>
            <person name="Rast P."/>
            <person name="Oberbeckmann S."/>
            <person name="Bunk B."/>
            <person name="Jeske O."/>
            <person name="Meyerdierks A."/>
            <person name="Storesund J.E."/>
            <person name="Kallscheuer N."/>
            <person name="Luecker S."/>
            <person name="Lage O.M."/>
            <person name="Pohl T."/>
            <person name="Merkel B.J."/>
            <person name="Hornburger P."/>
            <person name="Mueller R.-W."/>
            <person name="Bruemmer F."/>
            <person name="Labrenz M."/>
            <person name="Spormann A.M."/>
            <person name="Op Den Camp H."/>
            <person name="Overmann J."/>
            <person name="Amann R."/>
            <person name="Jetten M.S.M."/>
            <person name="Mascher T."/>
            <person name="Medema M.H."/>
            <person name="Devos D.P."/>
            <person name="Kaster A.-K."/>
            <person name="Ovreas L."/>
            <person name="Rohde M."/>
            <person name="Galperin M.Y."/>
            <person name="Jogler C."/>
        </authorList>
    </citation>
    <scope>NUCLEOTIDE SEQUENCE [LARGE SCALE GENOMIC DNA]</scope>
    <source>
        <strain evidence="1 2">Poly59</strain>
    </source>
</reference>